<keyword evidence="1" id="KW-0677">Repeat</keyword>
<feature type="domain" description="Disease resistance protein winged helix" evidence="9">
    <location>
        <begin position="453"/>
        <end position="520"/>
    </location>
</feature>
<evidence type="ECO:0000259" key="8">
    <source>
        <dbReference type="Pfam" id="PF18052"/>
    </source>
</evidence>
<organism evidence="11 12">
    <name type="scientific">Cucurbita maxima</name>
    <name type="common">Pumpkin</name>
    <name type="synonym">Winter squash</name>
    <dbReference type="NCBI Taxonomy" id="3661"/>
    <lineage>
        <taxon>Eukaryota</taxon>
        <taxon>Viridiplantae</taxon>
        <taxon>Streptophyta</taxon>
        <taxon>Embryophyta</taxon>
        <taxon>Tracheophyta</taxon>
        <taxon>Spermatophyta</taxon>
        <taxon>Magnoliopsida</taxon>
        <taxon>eudicotyledons</taxon>
        <taxon>Gunneridae</taxon>
        <taxon>Pentapetalae</taxon>
        <taxon>rosids</taxon>
        <taxon>fabids</taxon>
        <taxon>Cucurbitales</taxon>
        <taxon>Cucurbitaceae</taxon>
        <taxon>Cucurbiteae</taxon>
        <taxon>Cucurbita</taxon>
    </lineage>
</organism>
<feature type="compositionally biased region" description="Basic and acidic residues" evidence="6">
    <location>
        <begin position="958"/>
        <end position="971"/>
    </location>
</feature>
<dbReference type="Gene3D" id="1.20.5.4130">
    <property type="match status" value="1"/>
</dbReference>
<evidence type="ECO:0000313" key="11">
    <source>
        <dbReference type="Proteomes" id="UP000504608"/>
    </source>
</evidence>
<feature type="compositionally biased region" description="Basic and acidic residues" evidence="6">
    <location>
        <begin position="1004"/>
        <end position="1019"/>
    </location>
</feature>
<feature type="compositionally biased region" description="Basic and acidic residues" evidence="6">
    <location>
        <begin position="1032"/>
        <end position="1061"/>
    </location>
</feature>
<keyword evidence="2" id="KW-0547">Nucleotide-binding</keyword>
<evidence type="ECO:0000256" key="5">
    <source>
        <dbReference type="SAM" id="Coils"/>
    </source>
</evidence>
<dbReference type="InterPro" id="IPR027417">
    <property type="entry name" value="P-loop_NTPase"/>
</dbReference>
<dbReference type="AlphaFoldDB" id="A0A6J1J8F4"/>
<dbReference type="PRINTS" id="PR00364">
    <property type="entry name" value="DISEASERSIST"/>
</dbReference>
<evidence type="ECO:0000256" key="2">
    <source>
        <dbReference type="ARBA" id="ARBA00022741"/>
    </source>
</evidence>
<evidence type="ECO:0000256" key="6">
    <source>
        <dbReference type="SAM" id="MobiDB-lite"/>
    </source>
</evidence>
<feature type="domain" description="Disease resistance N-terminal" evidence="8">
    <location>
        <begin position="25"/>
        <end position="93"/>
    </location>
</feature>
<dbReference type="Pfam" id="PF18052">
    <property type="entry name" value="Rx_N"/>
    <property type="match status" value="1"/>
</dbReference>
<evidence type="ECO:0000256" key="4">
    <source>
        <dbReference type="ARBA" id="ARBA00022840"/>
    </source>
</evidence>
<dbReference type="Proteomes" id="UP000504608">
    <property type="component" value="Unplaced"/>
</dbReference>
<evidence type="ECO:0000256" key="3">
    <source>
        <dbReference type="ARBA" id="ARBA00022821"/>
    </source>
</evidence>
<dbReference type="OrthoDB" id="2018467at2759"/>
<feature type="compositionally biased region" description="Polar residues" evidence="6">
    <location>
        <begin position="991"/>
        <end position="1001"/>
    </location>
</feature>
<dbReference type="InterPro" id="IPR055414">
    <property type="entry name" value="LRR_R13L4/SHOC2-like"/>
</dbReference>
<dbReference type="Gene3D" id="1.10.8.430">
    <property type="entry name" value="Helical domain of apoptotic protease-activating factors"/>
    <property type="match status" value="1"/>
</dbReference>
<protein>
    <submittedName>
        <fullName evidence="12">Disease resistance protein RGA1</fullName>
    </submittedName>
</protein>
<feature type="domain" description="NB-ARC" evidence="7">
    <location>
        <begin position="191"/>
        <end position="363"/>
    </location>
</feature>
<dbReference type="GO" id="GO:0051707">
    <property type="term" value="P:response to other organism"/>
    <property type="evidence" value="ECO:0007669"/>
    <property type="project" value="UniProtKB-ARBA"/>
</dbReference>
<dbReference type="InterPro" id="IPR042197">
    <property type="entry name" value="Apaf_helical"/>
</dbReference>
<dbReference type="Gene3D" id="1.10.10.10">
    <property type="entry name" value="Winged helix-like DNA-binding domain superfamily/Winged helix DNA-binding domain"/>
    <property type="match status" value="1"/>
</dbReference>
<dbReference type="PANTHER" id="PTHR36766:SF61">
    <property type="entry name" value="NB-ARC DOMAIN DISEASE RESISTANCE PROTEIN"/>
    <property type="match status" value="1"/>
</dbReference>
<dbReference type="SUPFAM" id="SSF52058">
    <property type="entry name" value="L domain-like"/>
    <property type="match status" value="1"/>
</dbReference>
<feature type="coiled-coil region" evidence="5">
    <location>
        <begin position="32"/>
        <end position="83"/>
    </location>
</feature>
<reference evidence="12" key="1">
    <citation type="submission" date="2025-08" db="UniProtKB">
        <authorList>
            <consortium name="RefSeq"/>
        </authorList>
    </citation>
    <scope>IDENTIFICATION</scope>
    <source>
        <tissue evidence="12">Young leaves</tissue>
    </source>
</reference>
<dbReference type="Pfam" id="PF23598">
    <property type="entry name" value="LRR_14"/>
    <property type="match status" value="1"/>
</dbReference>
<gene>
    <name evidence="12" type="primary">LOC111482232</name>
</gene>
<dbReference type="GO" id="GO:0006952">
    <property type="term" value="P:defense response"/>
    <property type="evidence" value="ECO:0007669"/>
    <property type="project" value="UniProtKB-KW"/>
</dbReference>
<dbReference type="Gene3D" id="3.80.10.10">
    <property type="entry name" value="Ribonuclease Inhibitor"/>
    <property type="match status" value="1"/>
</dbReference>
<dbReference type="SUPFAM" id="SSF52540">
    <property type="entry name" value="P-loop containing nucleoside triphosphate hydrolases"/>
    <property type="match status" value="1"/>
</dbReference>
<evidence type="ECO:0000259" key="10">
    <source>
        <dbReference type="Pfam" id="PF23598"/>
    </source>
</evidence>
<dbReference type="PANTHER" id="PTHR36766">
    <property type="entry name" value="PLANT BROAD-SPECTRUM MILDEW RESISTANCE PROTEIN RPW8"/>
    <property type="match status" value="1"/>
</dbReference>
<dbReference type="KEGG" id="cmax:111482232"/>
<evidence type="ECO:0000256" key="1">
    <source>
        <dbReference type="ARBA" id="ARBA00022737"/>
    </source>
</evidence>
<feature type="region of interest" description="Disordered" evidence="6">
    <location>
        <begin position="866"/>
        <end position="1061"/>
    </location>
</feature>
<dbReference type="GeneID" id="111482232"/>
<dbReference type="InterPro" id="IPR002182">
    <property type="entry name" value="NB-ARC"/>
</dbReference>
<feature type="domain" description="Disease resistance R13L4/SHOC-2-like LRR" evidence="10">
    <location>
        <begin position="579"/>
        <end position="777"/>
    </location>
</feature>
<dbReference type="Pfam" id="PF00931">
    <property type="entry name" value="NB-ARC"/>
    <property type="match status" value="1"/>
</dbReference>
<dbReference type="InterPro" id="IPR036388">
    <property type="entry name" value="WH-like_DNA-bd_sf"/>
</dbReference>
<dbReference type="InterPro" id="IPR041118">
    <property type="entry name" value="Rx_N"/>
</dbReference>
<proteinExistence type="predicted"/>
<dbReference type="Gene3D" id="3.40.50.300">
    <property type="entry name" value="P-loop containing nucleotide triphosphate hydrolases"/>
    <property type="match status" value="1"/>
</dbReference>
<keyword evidence="4" id="KW-0067">ATP-binding</keyword>
<evidence type="ECO:0000259" key="9">
    <source>
        <dbReference type="Pfam" id="PF23559"/>
    </source>
</evidence>
<dbReference type="InterPro" id="IPR058922">
    <property type="entry name" value="WHD_DRP"/>
</dbReference>
<name>A0A6J1J8F4_CUCMA</name>
<dbReference type="GO" id="GO:0005524">
    <property type="term" value="F:ATP binding"/>
    <property type="evidence" value="ECO:0007669"/>
    <property type="project" value="UniProtKB-KW"/>
</dbReference>
<evidence type="ECO:0000313" key="12">
    <source>
        <dbReference type="RefSeq" id="XP_022983688.1"/>
    </source>
</evidence>
<keyword evidence="3" id="KW-0611">Plant defense</keyword>
<keyword evidence="11" id="KW-1185">Reference proteome</keyword>
<dbReference type="RefSeq" id="XP_022983688.1">
    <property type="nucleotide sequence ID" value="XM_023127920.1"/>
</dbReference>
<keyword evidence="5" id="KW-0175">Coiled coil</keyword>
<dbReference type="GO" id="GO:0043531">
    <property type="term" value="F:ADP binding"/>
    <property type="evidence" value="ECO:0007669"/>
    <property type="project" value="InterPro"/>
</dbReference>
<evidence type="ECO:0000259" key="7">
    <source>
        <dbReference type="Pfam" id="PF00931"/>
    </source>
</evidence>
<dbReference type="InterPro" id="IPR032675">
    <property type="entry name" value="LRR_dom_sf"/>
</dbReference>
<dbReference type="Pfam" id="PF23559">
    <property type="entry name" value="WHD_DRP"/>
    <property type="match status" value="1"/>
</dbReference>
<accession>A0A6J1J8F4</accession>
<sequence>MAGLLDIVAGNLLGRIVKAADRPDFRHIRSELRNLETTVSNLKSGLRDAEEKQASDAELYDLLKQLKHAFSMADDLLEELECEYLKWRVQNRKNDVDKKGCQFFSCFSSNYFVSATKTAAKLNEITKTLDTIEETMSEFSLVEDENEHIKRLKSEMSLRTSITGSQVFSRLLHLKKEAILSDNFDYIVGRDETKQSIIDELLKDEDDEKKSRLILSIHGDGGMGKTALAKLVYNAHQVFDHFDKRMWLCVSEDFDVRRIRREVLSSATGEKVSDLLTDCRLLIRLKRSFVGRKFLLVLDDFGDLDPDRVSELEKLVKMGANGSKIMITTRSEQTVQDSVTYKVEKLDEEKSMVLFEQTFGSKNLTENMTRIHSELKKELVPKCGGVPFAIKSLAGLLSSEASDGVEWLDVKALREKLKQEEVKEGGCVLRALRLSYDLMPSYLKPCFLCFSLLPKDYVFYSFEIIQLWMAQGILHSDSQDPEDVGEQYFKELWSRGLLEDVEEHALGYWFKIHSLVHDLAVQQASKDQQNLESLHQLSFVDCNNKDLPRPTCDKICVLSIPVGGGVEPKINGVPLFKCITKFKQLRVLYLCNSSLEEIPTSIDTLKHLRYLDLRGSRRLKRLPESICKLQSLRTLILAFCSELEELPKDIKNLISLRFLWIQTKQASMGKDGIGSLTSLRFLAIGGSKNLTHLFEDIDRLNSLQTLIIYDCKSLLTLPKGLENLRSFCNMALWGCERLRFPISVDFLHFKKLILRGLPAIATLPKWIEYLSDDLEVLEFGEFPMLRVFPIWLSDFWGLRLLGISNCPRLPGFLPDLYSFENMKELRVTFCGSFSQKVVEEINYQNQNLSQISTIYVDSKKVKPRVVSADEHKASGGAEQPEEVRDGVDNDEQESDADHVGSNTDVHESDAQHVGFNNNAGVQPKQDGIGSDIHESSGVRQDNGAAENGRVGAGQTGQGEHDRATNDDHREANIGNDIGTGQPLKPEHDNANNDSHAGSGQTVGEKVDEVADDKPVRAEQVDPNAGTRHILRTKHDGDAEDSHVGAEQTAETKKDLTGDDSHINAGQIEGVNLGGANENGDGEVCLGDNDHAGAEQCMVVTFEGF</sequence>